<dbReference type="Gene3D" id="3.50.30.50">
    <property type="entry name" value="Putative cyclase"/>
    <property type="match status" value="1"/>
</dbReference>
<dbReference type="Pfam" id="PF04199">
    <property type="entry name" value="Cyclase"/>
    <property type="match status" value="1"/>
</dbReference>
<dbReference type="PANTHER" id="PTHR31118:SF12">
    <property type="entry name" value="CYCLASE-LIKE PROTEIN 2"/>
    <property type="match status" value="1"/>
</dbReference>
<accession>A0ABZ3H4W2</accession>
<name>A0ABZ3H4W2_GEOAI</name>
<evidence type="ECO:0000313" key="1">
    <source>
        <dbReference type="EMBL" id="XAT63462.1"/>
    </source>
</evidence>
<dbReference type="SUPFAM" id="SSF102198">
    <property type="entry name" value="Putative cyclase"/>
    <property type="match status" value="1"/>
</dbReference>
<dbReference type="RefSeq" id="WP_193807447.1">
    <property type="nucleotide sequence ID" value="NZ_CP087714.1"/>
</dbReference>
<organism evidence="1 2">
    <name type="scientific">Geoglobus acetivorans</name>
    <dbReference type="NCBI Taxonomy" id="565033"/>
    <lineage>
        <taxon>Archaea</taxon>
        <taxon>Methanobacteriati</taxon>
        <taxon>Methanobacteriota</taxon>
        <taxon>Archaeoglobi</taxon>
        <taxon>Archaeoglobales</taxon>
        <taxon>Archaeoglobaceae</taxon>
        <taxon>Geoglobus</taxon>
    </lineage>
</organism>
<reference evidence="1 2" key="1">
    <citation type="submission" date="2021-11" db="EMBL/GenBank/DDBJ databases">
        <title>Whole genome of Geoglobus acetivorans.</title>
        <authorList>
            <person name="Liu D."/>
        </authorList>
    </citation>
    <scope>NUCLEOTIDE SEQUENCE [LARGE SCALE GENOMIC DNA]</scope>
    <source>
        <strain evidence="1 2">SBH6</strain>
    </source>
</reference>
<evidence type="ECO:0000313" key="2">
    <source>
        <dbReference type="Proteomes" id="UP001492541"/>
    </source>
</evidence>
<protein>
    <submittedName>
        <fullName evidence="1">Cyclase family protein</fullName>
    </submittedName>
</protein>
<dbReference type="GeneID" id="90449911"/>
<dbReference type="InterPro" id="IPR037175">
    <property type="entry name" value="KFase_sf"/>
</dbReference>
<proteinExistence type="predicted"/>
<dbReference type="Proteomes" id="UP001492541">
    <property type="component" value="Chromosome"/>
</dbReference>
<keyword evidence="2" id="KW-1185">Reference proteome</keyword>
<dbReference type="EMBL" id="CP087714">
    <property type="protein sequence ID" value="XAT63462.1"/>
    <property type="molecule type" value="Genomic_DNA"/>
</dbReference>
<dbReference type="InterPro" id="IPR007325">
    <property type="entry name" value="KFase/CYL"/>
</dbReference>
<sequence>MGKKIFDLSHTLLDDDPADPEGFRPHIVYRAHQQGAVEMKKFFDVNLDDLIYSKGLGWAVEELHMITHAGTHVDAPWHYAPVSEGKRARTIDEIPLEYFYGDGVVLDFRHKRPGEAITEEDVKDALRKINYTLKPGDIVLIMTGWDKKVGSPEYFNHPGLTYDAVKWIVEQGVKLIGIDAYSLDRSFKAMAEDYKRTGDGRYIWPAHFVGIEKEYLHIEKLANLDKLPKPYGFKVAAFPFKIYKASAGPARVVAIFEEEV</sequence>
<dbReference type="PANTHER" id="PTHR31118">
    <property type="entry name" value="CYCLASE-LIKE PROTEIN 2"/>
    <property type="match status" value="1"/>
</dbReference>
<gene>
    <name evidence="1" type="ORF">LPQ35_09420</name>
</gene>